<proteinExistence type="predicted"/>
<name>A0A6N2YJ27_STASI</name>
<evidence type="ECO:0008006" key="2">
    <source>
        <dbReference type="Google" id="ProtNLM"/>
    </source>
</evidence>
<organism evidence="1">
    <name type="scientific">Staphylococcus simulans</name>
    <dbReference type="NCBI Taxonomy" id="1286"/>
    <lineage>
        <taxon>Bacteria</taxon>
        <taxon>Bacillati</taxon>
        <taxon>Bacillota</taxon>
        <taxon>Bacilli</taxon>
        <taxon>Bacillales</taxon>
        <taxon>Staphylococcaceae</taxon>
        <taxon>Staphylococcus</taxon>
    </lineage>
</organism>
<accession>A0A6N2YJ27</accession>
<gene>
    <name evidence="1" type="ORF">SSLFYP27_00392</name>
</gene>
<dbReference type="EMBL" id="CACRUO010000008">
    <property type="protein sequence ID" value="VYT66875.1"/>
    <property type="molecule type" value="Genomic_DNA"/>
</dbReference>
<sequence length="120" mass="13631">MIENAKGITTKQIEKYIDETEYYSYEDLHEIAAELVLKDTHDTTPIVVTEGDWAGEIYCTFKSKVEGVPDIQTTDFYGTCSLCDTLEGIYDGNNIKNDLATMVLHVIQSMFEQMEDKSND</sequence>
<protein>
    <recommendedName>
        <fullName evidence="2">Phage protein</fullName>
    </recommendedName>
</protein>
<dbReference type="AlphaFoldDB" id="A0A6N2YJ27"/>
<reference evidence="1" key="1">
    <citation type="submission" date="2019-11" db="EMBL/GenBank/DDBJ databases">
        <authorList>
            <person name="Feng L."/>
        </authorList>
    </citation>
    <scope>NUCLEOTIDE SEQUENCE</scope>
    <source>
        <strain evidence="1">SsimulansLFYP27</strain>
    </source>
</reference>
<dbReference type="RefSeq" id="WP_156666402.1">
    <property type="nucleotide sequence ID" value="NZ_CACRUO010000008.1"/>
</dbReference>
<evidence type="ECO:0000313" key="1">
    <source>
        <dbReference type="EMBL" id="VYT66875.1"/>
    </source>
</evidence>